<dbReference type="HOGENOM" id="CLU_1434922_0_0_1"/>
<dbReference type="Proteomes" id="UP000053257">
    <property type="component" value="Unassembled WGS sequence"/>
</dbReference>
<sequence length="189" mass="21055">MTACRRLSSLIIEQPINLPCSTLLQVWTRAPSAMPPAILVRNVSLPSSITLRLNFGWCETEEPIPLGWLSASQLVAVHANLSPSHPLRTLVIYAFHQEFNLEHRTASIALRTEKHSTREAIACLKKTQSTLEHIQVFFHLSDVGYDPVPAFEPFKASLQELSVSDAEFGLAGSRYPRLTDLHLKSQICG</sequence>
<protein>
    <submittedName>
        <fullName evidence="1">Uncharacterized protein</fullName>
    </submittedName>
</protein>
<reference evidence="1 2" key="1">
    <citation type="journal article" date="2014" name="PLoS Genet.">
        <title>Analysis of the Phlebiopsis gigantea genome, transcriptome and secretome provides insight into its pioneer colonization strategies of wood.</title>
        <authorList>
            <person name="Hori C."/>
            <person name="Ishida T."/>
            <person name="Igarashi K."/>
            <person name="Samejima M."/>
            <person name="Suzuki H."/>
            <person name="Master E."/>
            <person name="Ferreira P."/>
            <person name="Ruiz-Duenas F.J."/>
            <person name="Held B."/>
            <person name="Canessa P."/>
            <person name="Larrondo L.F."/>
            <person name="Schmoll M."/>
            <person name="Druzhinina I.S."/>
            <person name="Kubicek C.P."/>
            <person name="Gaskell J.A."/>
            <person name="Kersten P."/>
            <person name="St John F."/>
            <person name="Glasner J."/>
            <person name="Sabat G."/>
            <person name="Splinter BonDurant S."/>
            <person name="Syed K."/>
            <person name="Yadav J."/>
            <person name="Mgbeahuruike A.C."/>
            <person name="Kovalchuk A."/>
            <person name="Asiegbu F.O."/>
            <person name="Lackner G."/>
            <person name="Hoffmeister D."/>
            <person name="Rencoret J."/>
            <person name="Gutierrez A."/>
            <person name="Sun H."/>
            <person name="Lindquist E."/>
            <person name="Barry K."/>
            <person name="Riley R."/>
            <person name="Grigoriev I.V."/>
            <person name="Henrissat B."/>
            <person name="Kues U."/>
            <person name="Berka R.M."/>
            <person name="Martinez A.T."/>
            <person name="Covert S.F."/>
            <person name="Blanchette R.A."/>
            <person name="Cullen D."/>
        </authorList>
    </citation>
    <scope>NUCLEOTIDE SEQUENCE [LARGE SCALE GENOMIC DNA]</scope>
    <source>
        <strain evidence="1 2">11061_1 CR5-6</strain>
    </source>
</reference>
<evidence type="ECO:0000313" key="1">
    <source>
        <dbReference type="EMBL" id="KIP10389.1"/>
    </source>
</evidence>
<evidence type="ECO:0000313" key="2">
    <source>
        <dbReference type="Proteomes" id="UP000053257"/>
    </source>
</evidence>
<organism evidence="1 2">
    <name type="scientific">Phlebiopsis gigantea (strain 11061_1 CR5-6)</name>
    <name type="common">White-rot fungus</name>
    <name type="synonym">Peniophora gigantea</name>
    <dbReference type="NCBI Taxonomy" id="745531"/>
    <lineage>
        <taxon>Eukaryota</taxon>
        <taxon>Fungi</taxon>
        <taxon>Dikarya</taxon>
        <taxon>Basidiomycota</taxon>
        <taxon>Agaricomycotina</taxon>
        <taxon>Agaricomycetes</taxon>
        <taxon>Polyporales</taxon>
        <taxon>Phanerochaetaceae</taxon>
        <taxon>Phlebiopsis</taxon>
    </lineage>
</organism>
<proteinExistence type="predicted"/>
<gene>
    <name evidence="1" type="ORF">PHLGIDRAFT_240403</name>
</gene>
<dbReference type="AlphaFoldDB" id="A0A0C3NY98"/>
<accession>A0A0C3NY98</accession>
<keyword evidence="2" id="KW-1185">Reference proteome</keyword>
<dbReference type="EMBL" id="KN840455">
    <property type="protein sequence ID" value="KIP10389.1"/>
    <property type="molecule type" value="Genomic_DNA"/>
</dbReference>
<name>A0A0C3NY98_PHLG1</name>